<feature type="domain" description="Primosomal protein N' 3' DNA-binding" evidence="10">
    <location>
        <begin position="36"/>
        <end position="144"/>
    </location>
</feature>
<dbReference type="GO" id="GO:0005524">
    <property type="term" value="F:ATP binding"/>
    <property type="evidence" value="ECO:0007669"/>
    <property type="project" value="UniProtKB-UniRule"/>
</dbReference>
<dbReference type="Pfam" id="PF17764">
    <property type="entry name" value="PriA_3primeBD"/>
    <property type="match status" value="1"/>
</dbReference>
<evidence type="ECO:0000256" key="6">
    <source>
        <dbReference type="ARBA" id="ARBA00022840"/>
    </source>
</evidence>
<keyword evidence="6 8" id="KW-0067">ATP-binding</keyword>
<dbReference type="GO" id="GO:0006302">
    <property type="term" value="P:double-strand break repair"/>
    <property type="evidence" value="ECO:0007669"/>
    <property type="project" value="InterPro"/>
</dbReference>
<keyword evidence="3 8" id="KW-0479">Metal-binding</keyword>
<feature type="binding site" evidence="8">
    <location>
        <position position="415"/>
    </location>
    <ligand>
        <name>Zn(2+)</name>
        <dbReference type="ChEBI" id="CHEBI:29105"/>
        <label>1</label>
    </ligand>
</feature>
<reference evidence="11" key="1">
    <citation type="submission" date="2022-01" db="EMBL/GenBank/DDBJ databases">
        <title>Genome-Based Taxonomic Classification of the Phylum Actinobacteria.</title>
        <authorList>
            <person name="Gao Y."/>
        </authorList>
    </citation>
    <scope>NUCLEOTIDE SEQUENCE</scope>
    <source>
        <strain evidence="11">KLBMP 8922</strain>
    </source>
</reference>
<gene>
    <name evidence="8" type="primary">priA</name>
    <name evidence="11" type="ORF">LZ495_18130</name>
</gene>
<dbReference type="GO" id="GO:1990077">
    <property type="term" value="C:primosome complex"/>
    <property type="evidence" value="ECO:0007669"/>
    <property type="project" value="UniProtKB-UniRule"/>
</dbReference>
<accession>A0AA41Q2A4</accession>
<feature type="binding site" evidence="8">
    <location>
        <position position="454"/>
    </location>
    <ligand>
        <name>Zn(2+)</name>
        <dbReference type="ChEBI" id="CHEBI:29105"/>
        <label>1</label>
    </ligand>
</feature>
<feature type="binding site" evidence="8">
    <location>
        <position position="451"/>
    </location>
    <ligand>
        <name>Zn(2+)</name>
        <dbReference type="ChEBI" id="CHEBI:29105"/>
        <label>1</label>
    </ligand>
</feature>
<comment type="cofactor">
    <cofactor evidence="8">
        <name>Zn(2+)</name>
        <dbReference type="ChEBI" id="CHEBI:29105"/>
    </cofactor>
    <text evidence="8">Binds 2 zinc ions per subunit.</text>
</comment>
<evidence type="ECO:0000256" key="2">
    <source>
        <dbReference type="ARBA" id="ARBA00022705"/>
    </source>
</evidence>
<feature type="binding site" evidence="8">
    <location>
        <position position="442"/>
    </location>
    <ligand>
        <name>Zn(2+)</name>
        <dbReference type="ChEBI" id="CHEBI:29105"/>
        <label>2</label>
    </ligand>
</feature>
<dbReference type="GO" id="GO:0006269">
    <property type="term" value="P:DNA replication, synthesis of primer"/>
    <property type="evidence" value="ECO:0007669"/>
    <property type="project" value="UniProtKB-KW"/>
</dbReference>
<evidence type="ECO:0000256" key="7">
    <source>
        <dbReference type="ARBA" id="ARBA00023125"/>
    </source>
</evidence>
<organism evidence="11 12">
    <name type="scientific">Yinghuangia soli</name>
    <dbReference type="NCBI Taxonomy" id="2908204"/>
    <lineage>
        <taxon>Bacteria</taxon>
        <taxon>Bacillati</taxon>
        <taxon>Actinomycetota</taxon>
        <taxon>Actinomycetes</taxon>
        <taxon>Kitasatosporales</taxon>
        <taxon>Streptomycetaceae</taxon>
        <taxon>Yinghuangia</taxon>
    </lineage>
</organism>
<dbReference type="Gene3D" id="3.40.1440.60">
    <property type="entry name" value="PriA, 3(prime) DNA-binding domain"/>
    <property type="match status" value="1"/>
</dbReference>
<evidence type="ECO:0000256" key="5">
    <source>
        <dbReference type="ARBA" id="ARBA00022833"/>
    </source>
</evidence>
<dbReference type="GO" id="GO:0003677">
    <property type="term" value="F:DNA binding"/>
    <property type="evidence" value="ECO:0007669"/>
    <property type="project" value="UniProtKB-UniRule"/>
</dbReference>
<dbReference type="InterPro" id="IPR041222">
    <property type="entry name" value="PriA_3primeBD"/>
</dbReference>
<keyword evidence="5 8" id="KW-0862">Zinc</keyword>
<dbReference type="EMBL" id="JAKFHA010000009">
    <property type="protein sequence ID" value="MCF2529119.1"/>
    <property type="molecule type" value="Genomic_DNA"/>
</dbReference>
<dbReference type="GO" id="GO:0043138">
    <property type="term" value="F:3'-5' DNA helicase activity"/>
    <property type="evidence" value="ECO:0007669"/>
    <property type="project" value="TreeGrafter"/>
</dbReference>
<feature type="binding site" evidence="8">
    <location>
        <position position="412"/>
    </location>
    <ligand>
        <name>Zn(2+)</name>
        <dbReference type="ChEBI" id="CHEBI:29105"/>
        <label>1</label>
    </ligand>
</feature>
<dbReference type="GO" id="GO:0008270">
    <property type="term" value="F:zinc ion binding"/>
    <property type="evidence" value="ECO:0007669"/>
    <property type="project" value="UniProtKB-UniRule"/>
</dbReference>
<evidence type="ECO:0000256" key="8">
    <source>
        <dbReference type="HAMAP-Rule" id="MF_00983"/>
    </source>
</evidence>
<evidence type="ECO:0000256" key="4">
    <source>
        <dbReference type="ARBA" id="ARBA00022741"/>
    </source>
</evidence>
<evidence type="ECO:0000256" key="1">
    <source>
        <dbReference type="ARBA" id="ARBA00022515"/>
    </source>
</evidence>
<name>A0AA41Q2A4_9ACTN</name>
<keyword evidence="1 8" id="KW-0639">Primosome</keyword>
<dbReference type="GO" id="GO:0006310">
    <property type="term" value="P:DNA recombination"/>
    <property type="evidence" value="ECO:0007669"/>
    <property type="project" value="InterPro"/>
</dbReference>
<dbReference type="NCBIfam" id="NF011452">
    <property type="entry name" value="PRK14873.1-2"/>
    <property type="match status" value="1"/>
</dbReference>
<sequence length="733" mass="77574">MEISVASARKAARSAVKSAKPKKQPELAAELPVARIVVDKALSHLDQFFDYAVPASMSADAQPGVRVRVRFGGHAAGDRRRGGGLIDGIIVERLATSDYSGPLARIERVLSPEPVLPDRMLDLARAVADRYAGTLADVLSLALPPRHARVEAEPAEEPLPAPPRPETGSWARYEGGQDILDALSAGESPRSVWTALPGPTWPDEIARLMATCLAAGRGALVVLPDGKAVGRVDEALEHLLGRGRHIALTADAGPEERYRRWLAVSRGTVKAVVGTRAAMFAPVADLGLVALWDDGDSAHAELHAPQPHVREVLVVRALRERSAFLVGGLTTSVDAAQLVRSGWAQPLEAVRTEVRAAAPLVRTVGDLDVARDEAARTARLPSLAWDIARRGLETGPVLVQVPRRGYVPHAACQRCRASARCGGCAGPLELTGSDGALVCSWCGRHEVGWRCQECGGAQLRASIVGARRTAEELGRAFPRVPVRTSGRDAVLSVVPDVPALVVATPGAEPVAAGGYAAALLLDGWLLLNRPDLRAGEEALRRWLAAASLVRPASAGGAVVIVAEPTLRAVQALVRWDPQGFARTELGERHELGLPPVSRMASVTGSPTAVADLMRLVRLPQDTDILGPVPAPLPPRPAVATPARNAKTRAKSAAARAAIERPPAEASTDIPLWGGTTRAQVGPPPEERRERILLRVSPGRGAELAAALKAAQALRMSRGPSEPVWVRMDPLDIG</sequence>
<keyword evidence="11" id="KW-0378">Hydrolase</keyword>
<dbReference type="InterPro" id="IPR027417">
    <property type="entry name" value="P-loop_NTPase"/>
</dbReference>
<dbReference type="AlphaFoldDB" id="A0AA41Q2A4"/>
<dbReference type="Gene3D" id="3.40.50.300">
    <property type="entry name" value="P-loop containing nucleotide triphosphate hydrolases"/>
    <property type="match status" value="1"/>
</dbReference>
<dbReference type="PANTHER" id="PTHR30580">
    <property type="entry name" value="PRIMOSOMAL PROTEIN N"/>
    <property type="match status" value="1"/>
</dbReference>
<evidence type="ECO:0000259" key="10">
    <source>
        <dbReference type="Pfam" id="PF17764"/>
    </source>
</evidence>
<comment type="caution">
    <text evidence="8">As this protein does not have any detectable helicase domains, it probably does not have helicase activity.</text>
</comment>
<evidence type="ECO:0000313" key="11">
    <source>
        <dbReference type="EMBL" id="MCF2529119.1"/>
    </source>
</evidence>
<evidence type="ECO:0000256" key="9">
    <source>
        <dbReference type="SAM" id="MobiDB-lite"/>
    </source>
</evidence>
<keyword evidence="7 8" id="KW-0238">DNA-binding</keyword>
<dbReference type="Proteomes" id="UP001165378">
    <property type="component" value="Unassembled WGS sequence"/>
</dbReference>
<evidence type="ECO:0000256" key="3">
    <source>
        <dbReference type="ARBA" id="ARBA00022723"/>
    </source>
</evidence>
<keyword evidence="2 8" id="KW-0235">DNA replication</keyword>
<keyword evidence="4 8" id="KW-0547">Nucleotide-binding</keyword>
<protein>
    <recommendedName>
        <fullName evidence="8">Probable replication restart protein PriA</fullName>
    </recommendedName>
    <alternativeName>
        <fullName evidence="8">Putative ATP-dependent DNA helicase PriA</fullName>
    </alternativeName>
</protein>
<comment type="caution">
    <text evidence="11">The sequence shown here is derived from an EMBL/GenBank/DDBJ whole genome shotgun (WGS) entry which is preliminary data.</text>
</comment>
<comment type="subunit">
    <text evidence="8">Component of the replication restart primosome.</text>
</comment>
<proteinExistence type="inferred from homology"/>
<feature type="binding site" evidence="8">
    <location>
        <position position="424"/>
    </location>
    <ligand>
        <name>Zn(2+)</name>
        <dbReference type="ChEBI" id="CHEBI:29105"/>
        <label>2</label>
    </ligand>
</feature>
<evidence type="ECO:0000313" key="12">
    <source>
        <dbReference type="Proteomes" id="UP001165378"/>
    </source>
</evidence>
<dbReference type="InterPro" id="IPR042115">
    <property type="entry name" value="PriA_3primeBD_sf"/>
</dbReference>
<dbReference type="GO" id="GO:0016787">
    <property type="term" value="F:hydrolase activity"/>
    <property type="evidence" value="ECO:0007669"/>
    <property type="project" value="UniProtKB-KW"/>
</dbReference>
<comment type="function">
    <text evidence="8">Initiates the restart of stalled replication forks, which reloads the replicative helicase on sites other than the origin of replication. Recognizes and binds to abandoned replication forks and remodels them to uncover a helicase loading site. Promotes assembly of the primosome at these replication forks.</text>
</comment>
<comment type="similarity">
    <text evidence="8">Belongs to the helicase family. PriA subfamily.</text>
</comment>
<feature type="region of interest" description="Disordered" evidence="9">
    <location>
        <begin position="654"/>
        <end position="686"/>
    </location>
</feature>
<feature type="binding site" evidence="8">
    <location>
        <position position="439"/>
    </location>
    <ligand>
        <name>Zn(2+)</name>
        <dbReference type="ChEBI" id="CHEBI:29105"/>
        <label>2</label>
    </ligand>
</feature>
<feature type="region of interest" description="Disordered" evidence="9">
    <location>
        <begin position="150"/>
        <end position="169"/>
    </location>
</feature>
<dbReference type="InterPro" id="IPR005259">
    <property type="entry name" value="PriA"/>
</dbReference>
<dbReference type="PANTHER" id="PTHR30580:SF0">
    <property type="entry name" value="PRIMOSOMAL PROTEIN N"/>
    <property type="match status" value="1"/>
</dbReference>
<dbReference type="GO" id="GO:0006270">
    <property type="term" value="P:DNA replication initiation"/>
    <property type="evidence" value="ECO:0007669"/>
    <property type="project" value="TreeGrafter"/>
</dbReference>
<keyword evidence="12" id="KW-1185">Reference proteome</keyword>
<feature type="binding site" evidence="8">
    <location>
        <position position="421"/>
    </location>
    <ligand>
        <name>Zn(2+)</name>
        <dbReference type="ChEBI" id="CHEBI:29105"/>
        <label>2</label>
    </ligand>
</feature>
<dbReference type="HAMAP" id="MF_00983">
    <property type="entry name" value="PriA"/>
    <property type="match status" value="1"/>
</dbReference>